<protein>
    <recommendedName>
        <fullName evidence="1">6-phosphogluconate dehydrogenase NADP-binding domain-containing protein</fullName>
    </recommendedName>
</protein>
<dbReference type="GO" id="GO:0050661">
    <property type="term" value="F:NADP binding"/>
    <property type="evidence" value="ECO:0007669"/>
    <property type="project" value="InterPro"/>
</dbReference>
<dbReference type="SUPFAM" id="SSF51735">
    <property type="entry name" value="NAD(P)-binding Rossmann-fold domains"/>
    <property type="match status" value="1"/>
</dbReference>
<dbReference type="InterPro" id="IPR006115">
    <property type="entry name" value="6PGDH_NADP-bd"/>
</dbReference>
<feature type="domain" description="6-phosphogluconate dehydrogenase NADP-binding" evidence="1">
    <location>
        <begin position="6"/>
        <end position="86"/>
    </location>
</feature>
<gene>
    <name evidence="2" type="ORF">METZ01_LOCUS269229</name>
</gene>
<dbReference type="PANTHER" id="PTHR43580">
    <property type="entry name" value="OXIDOREDUCTASE GLYR1-RELATED"/>
    <property type="match status" value="1"/>
</dbReference>
<sequence length="90" mass="9877">MEKINKVGWIGIGRMGLPMVKKILEAGFKVTIWNRTRSKAEALAEYGAEIVDTPVDLATVDVLFTMVSTGLDLEQVYFGQKGVMTGKESP</sequence>
<accession>A0A382JXK5</accession>
<dbReference type="InterPro" id="IPR051265">
    <property type="entry name" value="HIBADH-related_NP60_sf"/>
</dbReference>
<dbReference type="PANTHER" id="PTHR43580:SF2">
    <property type="entry name" value="CYTOKINE-LIKE NUCLEAR FACTOR N-PAC"/>
    <property type="match status" value="1"/>
</dbReference>
<name>A0A382JXK5_9ZZZZ</name>
<dbReference type="Gene3D" id="3.40.50.720">
    <property type="entry name" value="NAD(P)-binding Rossmann-like Domain"/>
    <property type="match status" value="1"/>
</dbReference>
<evidence type="ECO:0000313" key="2">
    <source>
        <dbReference type="EMBL" id="SVC16375.1"/>
    </source>
</evidence>
<dbReference type="EMBL" id="UINC01076834">
    <property type="protein sequence ID" value="SVC16375.1"/>
    <property type="molecule type" value="Genomic_DNA"/>
</dbReference>
<proteinExistence type="predicted"/>
<dbReference type="Pfam" id="PF03446">
    <property type="entry name" value="NAD_binding_2"/>
    <property type="match status" value="1"/>
</dbReference>
<organism evidence="2">
    <name type="scientific">marine metagenome</name>
    <dbReference type="NCBI Taxonomy" id="408172"/>
    <lineage>
        <taxon>unclassified sequences</taxon>
        <taxon>metagenomes</taxon>
        <taxon>ecological metagenomes</taxon>
    </lineage>
</organism>
<reference evidence="2" key="1">
    <citation type="submission" date="2018-05" db="EMBL/GenBank/DDBJ databases">
        <authorList>
            <person name="Lanie J.A."/>
            <person name="Ng W.-L."/>
            <person name="Kazmierczak K.M."/>
            <person name="Andrzejewski T.M."/>
            <person name="Davidsen T.M."/>
            <person name="Wayne K.J."/>
            <person name="Tettelin H."/>
            <person name="Glass J.I."/>
            <person name="Rusch D."/>
            <person name="Podicherti R."/>
            <person name="Tsui H.-C.T."/>
            <person name="Winkler M.E."/>
        </authorList>
    </citation>
    <scope>NUCLEOTIDE SEQUENCE</scope>
</reference>
<feature type="non-terminal residue" evidence="2">
    <location>
        <position position="90"/>
    </location>
</feature>
<dbReference type="InterPro" id="IPR036291">
    <property type="entry name" value="NAD(P)-bd_dom_sf"/>
</dbReference>
<evidence type="ECO:0000259" key="1">
    <source>
        <dbReference type="Pfam" id="PF03446"/>
    </source>
</evidence>
<dbReference type="AlphaFoldDB" id="A0A382JXK5"/>